<dbReference type="InterPro" id="IPR006680">
    <property type="entry name" value="Amidohydro-rel"/>
</dbReference>
<organism evidence="7 8">
    <name type="scientific">Amycolatopsis thermalba</name>
    <dbReference type="NCBI Taxonomy" id="944492"/>
    <lineage>
        <taxon>Bacteria</taxon>
        <taxon>Bacillati</taxon>
        <taxon>Actinomycetota</taxon>
        <taxon>Actinomycetes</taxon>
        <taxon>Pseudonocardiales</taxon>
        <taxon>Pseudonocardiaceae</taxon>
        <taxon>Amycolatopsis</taxon>
    </lineage>
</organism>
<evidence type="ECO:0000256" key="5">
    <source>
        <dbReference type="ARBA" id="ARBA00038889"/>
    </source>
</evidence>
<evidence type="ECO:0000313" key="7">
    <source>
        <dbReference type="EMBL" id="UQS25984.1"/>
    </source>
</evidence>
<dbReference type="Pfam" id="PF04909">
    <property type="entry name" value="Amidohydro_2"/>
    <property type="match status" value="1"/>
</dbReference>
<reference evidence="7" key="1">
    <citation type="submission" date="2022-01" db="EMBL/GenBank/DDBJ databases">
        <title>PSI-footprinting approach for the identification of protein synthesis inhibitor producers.</title>
        <authorList>
            <person name="Handel F."/>
            <person name="Kulik A."/>
            <person name="Wex K.W."/>
            <person name="Berscheid A."/>
            <person name="Saur J.S."/>
            <person name="Winkler A."/>
            <person name="Wibberg D."/>
            <person name="Kalinowski J."/>
            <person name="Broetz-Oesterhelt H."/>
            <person name="Mast Y."/>
        </authorList>
    </citation>
    <scope>NUCLEOTIDE SEQUENCE</scope>
    <source>
        <strain evidence="7">KNN 49.3e</strain>
    </source>
</reference>
<keyword evidence="1" id="KW-0479">Metal-binding</keyword>
<keyword evidence="2" id="KW-0862">Zinc</keyword>
<dbReference type="PANTHER" id="PTHR21240">
    <property type="entry name" value="2-AMINO-3-CARBOXYLMUCONATE-6-SEMIALDEHYDE DECARBOXYLASE"/>
    <property type="match status" value="1"/>
</dbReference>
<dbReference type="EC" id="4.1.1.52" evidence="5"/>
<evidence type="ECO:0000256" key="2">
    <source>
        <dbReference type="ARBA" id="ARBA00022833"/>
    </source>
</evidence>
<dbReference type="Gene3D" id="3.20.20.140">
    <property type="entry name" value="Metal-dependent hydrolases"/>
    <property type="match status" value="1"/>
</dbReference>
<evidence type="ECO:0000256" key="4">
    <source>
        <dbReference type="ARBA" id="ARBA00036832"/>
    </source>
</evidence>
<evidence type="ECO:0000313" key="8">
    <source>
        <dbReference type="Proteomes" id="UP000830158"/>
    </source>
</evidence>
<name>A0ABY4P0W8_9PSEU</name>
<evidence type="ECO:0000256" key="1">
    <source>
        <dbReference type="ARBA" id="ARBA00022723"/>
    </source>
</evidence>
<dbReference type="EMBL" id="CP091196">
    <property type="protein sequence ID" value="UQS25984.1"/>
    <property type="molecule type" value="Genomic_DNA"/>
</dbReference>
<sequence length="320" mass="34797">MIDPDVPIIDVHAHFSPPASAEVRRARWEMTRREHFLAEAPYEWSLTETLAVMDETRTAMQLLSNIPADLGQLRASNDYGAEIVAAHPSRFGLLAALPTDDPDAAIAEIHRVGDVDGWAVHAEYNGMSLQDPVLDPLWAELNRRHAVVFVHPNAYVPAVAAMPRPLFEVAFDTGRTVVAMVYTGVFQRFPDITFVFAHAGGTFPVLAGRLSLLGAESWVPNPLGLSREAIAAILRRLWVDTAASASTQQLAAAVETVGEDHIVYGSDWGVPCTGRASLTRNLCALRDNHALSEAARAAIRDRAGVLFPDAARRAAQWNAA</sequence>
<dbReference type="Proteomes" id="UP000830158">
    <property type="component" value="Chromosome"/>
</dbReference>
<dbReference type="InterPro" id="IPR032465">
    <property type="entry name" value="ACMSD"/>
</dbReference>
<accession>A0ABY4P0W8</accession>
<keyword evidence="8" id="KW-1185">Reference proteome</keyword>
<feature type="domain" description="Amidohydrolase-related" evidence="6">
    <location>
        <begin position="9"/>
        <end position="299"/>
    </location>
</feature>
<evidence type="ECO:0000256" key="3">
    <source>
        <dbReference type="ARBA" id="ARBA00023239"/>
    </source>
</evidence>
<comment type="catalytic activity">
    <reaction evidence="4">
        <text>6-methylsalicylate + H(+) = 3-methylphenol + CO2</text>
        <dbReference type="Rhea" id="RHEA:23112"/>
        <dbReference type="ChEBI" id="CHEBI:15378"/>
        <dbReference type="ChEBI" id="CHEBI:16526"/>
        <dbReference type="ChEBI" id="CHEBI:17231"/>
        <dbReference type="ChEBI" id="CHEBI:36658"/>
        <dbReference type="EC" id="4.1.1.52"/>
    </reaction>
    <physiologicalReaction direction="left-to-right" evidence="4">
        <dbReference type="Rhea" id="RHEA:23113"/>
    </physiologicalReaction>
</comment>
<dbReference type="PANTHER" id="PTHR21240:SF29">
    <property type="entry name" value="AMIDOHYDROLASE-RELATED DOMAIN-CONTAINING PROTEIN"/>
    <property type="match status" value="1"/>
</dbReference>
<dbReference type="RefSeq" id="WP_116111178.1">
    <property type="nucleotide sequence ID" value="NZ_CP091196.1"/>
</dbReference>
<dbReference type="SUPFAM" id="SSF51556">
    <property type="entry name" value="Metallo-dependent hydrolases"/>
    <property type="match status" value="1"/>
</dbReference>
<proteinExistence type="predicted"/>
<evidence type="ECO:0000259" key="6">
    <source>
        <dbReference type="Pfam" id="PF04909"/>
    </source>
</evidence>
<keyword evidence="3" id="KW-0456">Lyase</keyword>
<dbReference type="InterPro" id="IPR032466">
    <property type="entry name" value="Metal_Hydrolase"/>
</dbReference>
<gene>
    <name evidence="7" type="ORF">L1857_25835</name>
</gene>
<protein>
    <recommendedName>
        <fullName evidence="5">6-methylsalicylate decarboxylase</fullName>
        <ecNumber evidence="5">4.1.1.52</ecNumber>
    </recommendedName>
</protein>